<evidence type="ECO:0000256" key="2">
    <source>
        <dbReference type="ARBA" id="ARBA00022475"/>
    </source>
</evidence>
<comment type="subcellular location">
    <subcellularLocation>
        <location evidence="1">Cell membrane</location>
        <topology evidence="1">Multi-pass membrane protein</topology>
    </subcellularLocation>
</comment>
<feature type="transmembrane region" description="Helical" evidence="7">
    <location>
        <begin position="136"/>
        <end position="163"/>
    </location>
</feature>
<organism evidence="8 9">
    <name type="scientific">Streptomyces daliensis</name>
    <dbReference type="NCBI Taxonomy" id="299421"/>
    <lineage>
        <taxon>Bacteria</taxon>
        <taxon>Bacillati</taxon>
        <taxon>Actinomycetota</taxon>
        <taxon>Actinomycetes</taxon>
        <taxon>Kitasatosporales</taxon>
        <taxon>Streptomycetaceae</taxon>
        <taxon>Streptomyces</taxon>
    </lineage>
</organism>
<proteinExistence type="predicted"/>
<feature type="non-terminal residue" evidence="8">
    <location>
        <position position="1"/>
    </location>
</feature>
<keyword evidence="2" id="KW-1003">Cell membrane</keyword>
<keyword evidence="9" id="KW-1185">Reference proteome</keyword>
<dbReference type="InterPro" id="IPR017039">
    <property type="entry name" value="Virul_fac_BrkB"/>
</dbReference>
<evidence type="ECO:0000256" key="7">
    <source>
        <dbReference type="SAM" id="Phobius"/>
    </source>
</evidence>
<evidence type="ECO:0000256" key="3">
    <source>
        <dbReference type="ARBA" id="ARBA00022692"/>
    </source>
</evidence>
<dbReference type="PANTHER" id="PTHR30213">
    <property type="entry name" value="INNER MEMBRANE PROTEIN YHJD"/>
    <property type="match status" value="1"/>
</dbReference>
<evidence type="ECO:0000256" key="4">
    <source>
        <dbReference type="ARBA" id="ARBA00022989"/>
    </source>
</evidence>
<feature type="transmembrane region" description="Helical" evidence="7">
    <location>
        <begin position="213"/>
        <end position="235"/>
    </location>
</feature>
<keyword evidence="5 7" id="KW-0472">Membrane</keyword>
<feature type="transmembrane region" description="Helical" evidence="7">
    <location>
        <begin position="241"/>
        <end position="261"/>
    </location>
</feature>
<sequence>HPPLKPAPGAYRAALRRTPASIWNDDVSDWAAALTYYAILALLPALLVTVTLIGLASPAATQDLIDQIVSLAPADAGHALRGALEDMAHERSAFWLLAGAGTVSALWSASSYLAVFRRALHGMHRVKDSRPALRKAHFIVLTALALLALLVTSAVVLVVSGPLARTLGGWFGTGDAGAATWSLLKWPFLLCLVALLVLVLFRSGPPVSRAMYHGAPGGVLAVLLWLVASAGFALYASHFAAYSRLYGSLAGVVVFLIWLWFSNLALLTGAQFNAELTRVASPAGEPDAGRNGGDEPISDAPCIPSVPPAQSTRHTEHTRRAQE</sequence>
<keyword evidence="3 7" id="KW-0812">Transmembrane</keyword>
<evidence type="ECO:0000256" key="6">
    <source>
        <dbReference type="SAM" id="MobiDB-lite"/>
    </source>
</evidence>
<comment type="caution">
    <text evidence="8">The sequence shown here is derived from an EMBL/GenBank/DDBJ whole genome shotgun (WGS) entry which is preliminary data.</text>
</comment>
<accession>A0A8T4IQK9</accession>
<dbReference type="EMBL" id="JAGSMN010000243">
    <property type="protein sequence ID" value="MBR7673710.1"/>
    <property type="molecule type" value="Genomic_DNA"/>
</dbReference>
<reference evidence="8" key="1">
    <citation type="submission" date="2021-04" db="EMBL/GenBank/DDBJ databases">
        <title>Sequencing of actinobacteria type strains.</title>
        <authorList>
            <person name="Nguyen G.-S."/>
            <person name="Wentzel A."/>
        </authorList>
    </citation>
    <scope>NUCLEOTIDE SEQUENCE</scope>
    <source>
        <strain evidence="8">DSM 42095</strain>
    </source>
</reference>
<gene>
    <name evidence="8" type="ORF">KDA82_11910</name>
</gene>
<name>A0A8T4IQK9_9ACTN</name>
<feature type="transmembrane region" description="Helical" evidence="7">
    <location>
        <begin position="93"/>
        <end position="115"/>
    </location>
</feature>
<evidence type="ECO:0000313" key="8">
    <source>
        <dbReference type="EMBL" id="MBR7673710.1"/>
    </source>
</evidence>
<evidence type="ECO:0000256" key="1">
    <source>
        <dbReference type="ARBA" id="ARBA00004651"/>
    </source>
</evidence>
<dbReference type="GO" id="GO:0005886">
    <property type="term" value="C:plasma membrane"/>
    <property type="evidence" value="ECO:0007669"/>
    <property type="project" value="UniProtKB-SubCell"/>
</dbReference>
<dbReference type="Pfam" id="PF03631">
    <property type="entry name" value="Virul_fac_BrkB"/>
    <property type="match status" value="1"/>
</dbReference>
<feature type="transmembrane region" description="Helical" evidence="7">
    <location>
        <begin position="183"/>
        <end position="201"/>
    </location>
</feature>
<feature type="transmembrane region" description="Helical" evidence="7">
    <location>
        <begin position="34"/>
        <end position="56"/>
    </location>
</feature>
<dbReference type="PIRSF" id="PIRSF035875">
    <property type="entry name" value="RNase_BN"/>
    <property type="match status" value="1"/>
</dbReference>
<evidence type="ECO:0000256" key="5">
    <source>
        <dbReference type="ARBA" id="ARBA00023136"/>
    </source>
</evidence>
<dbReference type="Proteomes" id="UP000675554">
    <property type="component" value="Unassembled WGS sequence"/>
</dbReference>
<feature type="compositionally biased region" description="Basic and acidic residues" evidence="6">
    <location>
        <begin position="313"/>
        <end position="323"/>
    </location>
</feature>
<dbReference type="PANTHER" id="PTHR30213:SF0">
    <property type="entry name" value="UPF0761 MEMBRANE PROTEIN YIHY"/>
    <property type="match status" value="1"/>
</dbReference>
<evidence type="ECO:0000313" key="9">
    <source>
        <dbReference type="Proteomes" id="UP000675554"/>
    </source>
</evidence>
<keyword evidence="4 7" id="KW-1133">Transmembrane helix</keyword>
<dbReference type="NCBIfam" id="TIGR00765">
    <property type="entry name" value="yihY_not_rbn"/>
    <property type="match status" value="1"/>
</dbReference>
<feature type="region of interest" description="Disordered" evidence="6">
    <location>
        <begin position="282"/>
        <end position="323"/>
    </location>
</feature>
<protein>
    <submittedName>
        <fullName evidence="8">YihY/virulence factor BrkB family protein</fullName>
    </submittedName>
</protein>
<dbReference type="AlphaFoldDB" id="A0A8T4IQK9"/>